<dbReference type="RefSeq" id="WP_230562871.1">
    <property type="nucleotide sequence ID" value="NZ_JAJITC010000010.1"/>
</dbReference>
<evidence type="ECO:0000313" key="6">
    <source>
        <dbReference type="Proteomes" id="UP001430614"/>
    </source>
</evidence>
<name>A0ABS8KGX3_9BURK</name>
<evidence type="ECO:0000256" key="2">
    <source>
        <dbReference type="SAM" id="MobiDB-lite"/>
    </source>
</evidence>
<comment type="similarity">
    <text evidence="1">Belongs to the membrane fusion protein (MFP) (TC 8.A.1) family.</text>
</comment>
<dbReference type="Pfam" id="PF25954">
    <property type="entry name" value="Beta-barrel_RND_2"/>
    <property type="match status" value="1"/>
</dbReference>
<sequence length="363" mass="38340">MLALAPSAALLLGCGSKPAPEALRAVRTAEIHYDQSAVTDRYVGTVQSRHEVNEAFRVSGKVVKRRVDVGQKVRGGDVLAVLDDTDYQLAEQAARQQLTAAISQARLAQSDRQRLNALKADGSVSVSDDDKAQTGAQTASATAEAERNQLELARNRLKYTVLRASQSGVVTSVRLEVGEVVAEGQPVVSIANEGEPEIVADLPEDSLATFRNARYEAWLASAPDQRFEVVLRELSPQAAAQTRTYRARLKPSTPRPLPLGATATLLVERSAEEAPAAVIPASALTQSNGQPAVWAVRREGSGAVGTVDLVRVSVHGYRNDEVLVSGPQAGVLVVTAGVQKMAPGMKVALTGAAAGEQTGRAVE</sequence>
<reference evidence="5 6" key="1">
    <citation type="submission" date="2021-11" db="EMBL/GenBank/DDBJ databases">
        <authorList>
            <person name="Oh E.-T."/>
            <person name="Kim S.-B."/>
        </authorList>
    </citation>
    <scope>NUCLEOTIDE SEQUENCE [LARGE SCALE GENOMIC DNA]</scope>
    <source>
        <strain evidence="5 6">MMS20-SJTN17</strain>
    </source>
</reference>
<evidence type="ECO:0000313" key="5">
    <source>
        <dbReference type="EMBL" id="MCC8404046.1"/>
    </source>
</evidence>
<evidence type="ECO:0000259" key="4">
    <source>
        <dbReference type="Pfam" id="PF25954"/>
    </source>
</evidence>
<dbReference type="NCBIfam" id="TIGR01730">
    <property type="entry name" value="RND_mfp"/>
    <property type="match status" value="1"/>
</dbReference>
<feature type="region of interest" description="Disordered" evidence="2">
    <location>
        <begin position="119"/>
        <end position="143"/>
    </location>
</feature>
<dbReference type="Pfam" id="PF25917">
    <property type="entry name" value="BSH_RND"/>
    <property type="match status" value="1"/>
</dbReference>
<dbReference type="Gene3D" id="2.40.30.170">
    <property type="match status" value="1"/>
</dbReference>
<dbReference type="Gene3D" id="2.40.50.100">
    <property type="match status" value="1"/>
</dbReference>
<dbReference type="PANTHER" id="PTHR30469:SF15">
    <property type="entry name" value="HLYD FAMILY OF SECRETION PROTEINS"/>
    <property type="match status" value="1"/>
</dbReference>
<dbReference type="Gene3D" id="1.10.287.470">
    <property type="entry name" value="Helix hairpin bin"/>
    <property type="match status" value="1"/>
</dbReference>
<dbReference type="EMBL" id="JAJITC010000010">
    <property type="protein sequence ID" value="MCC8404046.1"/>
    <property type="molecule type" value="Genomic_DNA"/>
</dbReference>
<dbReference type="PANTHER" id="PTHR30469">
    <property type="entry name" value="MULTIDRUG RESISTANCE PROTEIN MDTA"/>
    <property type="match status" value="1"/>
</dbReference>
<dbReference type="InterPro" id="IPR058625">
    <property type="entry name" value="MdtA-like_BSH"/>
</dbReference>
<dbReference type="InterPro" id="IPR006143">
    <property type="entry name" value="RND_pump_MFP"/>
</dbReference>
<keyword evidence="6" id="KW-1185">Reference proteome</keyword>
<feature type="compositionally biased region" description="Low complexity" evidence="2">
    <location>
        <begin position="133"/>
        <end position="143"/>
    </location>
</feature>
<gene>
    <name evidence="5" type="ORF">LJ655_19535</name>
</gene>
<feature type="domain" description="CusB-like beta-barrel" evidence="4">
    <location>
        <begin position="198"/>
        <end position="250"/>
    </location>
</feature>
<comment type="caution">
    <text evidence="5">The sequence shown here is derived from an EMBL/GenBank/DDBJ whole genome shotgun (WGS) entry which is preliminary data.</text>
</comment>
<proteinExistence type="inferred from homology"/>
<dbReference type="Gene3D" id="2.40.420.20">
    <property type="match status" value="1"/>
</dbReference>
<organism evidence="5 6">
    <name type="scientific">Paraburkholderia translucens</name>
    <dbReference type="NCBI Taxonomy" id="2886945"/>
    <lineage>
        <taxon>Bacteria</taxon>
        <taxon>Pseudomonadati</taxon>
        <taxon>Pseudomonadota</taxon>
        <taxon>Betaproteobacteria</taxon>
        <taxon>Burkholderiales</taxon>
        <taxon>Burkholderiaceae</taxon>
        <taxon>Paraburkholderia</taxon>
    </lineage>
</organism>
<evidence type="ECO:0000259" key="3">
    <source>
        <dbReference type="Pfam" id="PF25917"/>
    </source>
</evidence>
<evidence type="ECO:0000256" key="1">
    <source>
        <dbReference type="ARBA" id="ARBA00009477"/>
    </source>
</evidence>
<dbReference type="SUPFAM" id="SSF111369">
    <property type="entry name" value="HlyD-like secretion proteins"/>
    <property type="match status" value="1"/>
</dbReference>
<accession>A0ABS8KGX3</accession>
<dbReference type="Proteomes" id="UP001430614">
    <property type="component" value="Unassembled WGS sequence"/>
</dbReference>
<protein>
    <submittedName>
        <fullName evidence="5">Efflux RND transporter periplasmic adaptor subunit</fullName>
    </submittedName>
</protein>
<feature type="domain" description="Multidrug resistance protein MdtA-like barrel-sandwich hybrid" evidence="3">
    <location>
        <begin position="57"/>
        <end position="187"/>
    </location>
</feature>
<dbReference type="InterPro" id="IPR058792">
    <property type="entry name" value="Beta-barrel_RND_2"/>
</dbReference>